<protein>
    <recommendedName>
        <fullName evidence="5">Secreted protein</fullName>
    </recommendedName>
</protein>
<evidence type="ECO:0000256" key="2">
    <source>
        <dbReference type="SAM" id="SignalP"/>
    </source>
</evidence>
<feature type="chain" id="PRO_5034622066" description="Secreted protein" evidence="2">
    <location>
        <begin position="26"/>
        <end position="223"/>
    </location>
</feature>
<keyword evidence="1" id="KW-1133">Transmembrane helix</keyword>
<comment type="caution">
    <text evidence="3">The sequence shown here is derived from an EMBL/GenBank/DDBJ whole genome shotgun (WGS) entry which is preliminary data.</text>
</comment>
<dbReference type="Proteomes" id="UP000244037">
    <property type="component" value="Unassembled WGS sequence"/>
</dbReference>
<evidence type="ECO:0008006" key="5">
    <source>
        <dbReference type="Google" id="ProtNLM"/>
    </source>
</evidence>
<dbReference type="AlphaFoldDB" id="A0A8E3AP87"/>
<keyword evidence="1" id="KW-0472">Membrane</keyword>
<proteinExistence type="predicted"/>
<reference evidence="3 4" key="1">
    <citation type="submission" date="2018-04" db="EMBL/GenBank/DDBJ databases">
        <title>Genomic Encyclopedia of Archaeal and Bacterial Type Strains, Phase II (KMG-II): from individual species to whole genera.</title>
        <authorList>
            <person name="Goeker M."/>
        </authorList>
    </citation>
    <scope>NUCLEOTIDE SEQUENCE [LARGE SCALE GENOMIC DNA]</scope>
    <source>
        <strain evidence="3 4">DSM 19783</strain>
    </source>
</reference>
<keyword evidence="2" id="KW-0732">Signal</keyword>
<name>A0A8E3AP87_9RHOB</name>
<evidence type="ECO:0000313" key="3">
    <source>
        <dbReference type="EMBL" id="PTW44282.1"/>
    </source>
</evidence>
<organism evidence="3 4">
    <name type="scientific">Rhodovulum kholense</name>
    <dbReference type="NCBI Taxonomy" id="453584"/>
    <lineage>
        <taxon>Bacteria</taxon>
        <taxon>Pseudomonadati</taxon>
        <taxon>Pseudomonadota</taxon>
        <taxon>Alphaproteobacteria</taxon>
        <taxon>Rhodobacterales</taxon>
        <taxon>Paracoccaceae</taxon>
        <taxon>Rhodovulum</taxon>
    </lineage>
</organism>
<keyword evidence="1" id="KW-0812">Transmembrane</keyword>
<evidence type="ECO:0000313" key="4">
    <source>
        <dbReference type="Proteomes" id="UP000244037"/>
    </source>
</evidence>
<accession>A0A8E3AP87</accession>
<dbReference type="EMBL" id="QAYC01000017">
    <property type="protein sequence ID" value="PTW44282.1"/>
    <property type="molecule type" value="Genomic_DNA"/>
</dbReference>
<gene>
    <name evidence="3" type="ORF">C8N38_11716</name>
</gene>
<feature type="signal peptide" evidence="2">
    <location>
        <begin position="1"/>
        <end position="25"/>
    </location>
</feature>
<keyword evidence="4" id="KW-1185">Reference proteome</keyword>
<feature type="transmembrane region" description="Helical" evidence="1">
    <location>
        <begin position="196"/>
        <end position="216"/>
    </location>
</feature>
<sequence>MTKLRLQRALLACAAAIGATASAQASVVTLDAYDSGYYSNRGATPDLNSIIEDQTRNNWFAFDLSSIAGKVTGAVLTILADGRYASGSTTSATYTLYDVSTDIGALTGGTGGAGAYTDLASGTVYGAASIALPNGGGVMPEVSVDLTGALDDINAALGGLFAMGGTSDLGANQYLWISSNAEISARLDLEVAPVPLPAALLPFGTALAGLGGLGALRRRSRAA</sequence>
<evidence type="ECO:0000256" key="1">
    <source>
        <dbReference type="SAM" id="Phobius"/>
    </source>
</evidence>
<dbReference type="RefSeq" id="WP_108028435.1">
    <property type="nucleotide sequence ID" value="NZ_QAYC01000017.1"/>
</dbReference>